<accession>A0A8H3TW77</accession>
<dbReference type="InterPro" id="IPR004083">
    <property type="entry name" value="Raptor"/>
</dbReference>
<dbReference type="PROSITE" id="PS00678">
    <property type="entry name" value="WD_REPEATS_1"/>
    <property type="match status" value="1"/>
</dbReference>
<dbReference type="InterPro" id="IPR015943">
    <property type="entry name" value="WD40/YVTN_repeat-like_dom_sf"/>
</dbReference>
<dbReference type="GO" id="GO:0010506">
    <property type="term" value="P:regulation of autophagy"/>
    <property type="evidence" value="ECO:0007669"/>
    <property type="project" value="TreeGrafter"/>
</dbReference>
<dbReference type="InterPro" id="IPR019775">
    <property type="entry name" value="WD40_repeat_CS"/>
</dbReference>
<name>A0A8H3TW77_9TREE</name>
<evidence type="ECO:0000256" key="3">
    <source>
        <dbReference type="PROSITE-ProRule" id="PRU00221"/>
    </source>
</evidence>
<dbReference type="GO" id="GO:0030307">
    <property type="term" value="P:positive regulation of cell growth"/>
    <property type="evidence" value="ECO:0007669"/>
    <property type="project" value="TreeGrafter"/>
</dbReference>
<feature type="domain" description="Raptor N-terminal CASPase-like" evidence="4">
    <location>
        <begin position="80"/>
        <end position="235"/>
    </location>
</feature>
<evidence type="ECO:0000256" key="1">
    <source>
        <dbReference type="ARBA" id="ARBA00022574"/>
    </source>
</evidence>
<dbReference type="Gene3D" id="2.130.10.10">
    <property type="entry name" value="YVTN repeat-like/Quinoprotein amine dehydrogenase"/>
    <property type="match status" value="1"/>
</dbReference>
<dbReference type="SMART" id="SM00320">
    <property type="entry name" value="WD40"/>
    <property type="match status" value="1"/>
</dbReference>
<dbReference type="GO" id="GO:0031931">
    <property type="term" value="C:TORC1 complex"/>
    <property type="evidence" value="ECO:0007669"/>
    <property type="project" value="InterPro"/>
</dbReference>
<dbReference type="PANTHER" id="PTHR12848">
    <property type="entry name" value="REGULATORY-ASSOCIATED PROTEIN OF MTOR"/>
    <property type="match status" value="1"/>
</dbReference>
<dbReference type="GO" id="GO:0030674">
    <property type="term" value="F:protein-macromolecule adaptor activity"/>
    <property type="evidence" value="ECO:0007669"/>
    <property type="project" value="TreeGrafter"/>
</dbReference>
<sequence length="1162" mass="129698">MVFIHQAQTSESARFDVEQAMSFVEAYQVGSLRWKRDERTVGFGDCPVGHLKMDHALKISSPSVKEHQLNASATDVKRLQVDLRQTILAVCLNLGNNGQGDKAKMEEAFFDPTTRHHERAMRKIISELAKQFKNLRCKQDMSIMALPDPRQETMIAALQRARRASPHEQILLLYNDHGTLAPTSQGEIWVYDTDFPVTPTTYNPVFVSSLVDAAQAGTVYIWDCDNAGRVIDSAVEHGKRRDSENREKSACLPAGIPSQLSHTAYDIHFGACATDQLLPIVDNLPRDVFTACLTKPLAMALRYHVLLDSLRLGPLGDHKKAGVLCEMQVLEAIPGDLQDRDSPRGDLNWLFLNIVDTIASQSLSVETFQILFRTSDTLRDLSRGYILAQRVLRDFDCTPVSYPDIPSTHLHALWQVWDTALEDFLSQVPLETPIEGEPYVYRSPILLQELLQSIAGQLSLFANSDMSETERECASKLCANSLPIVLSACERGRYRTWALNLLARYLDIGGSAPIQWALRCGITEILPTILNWQSTHEASVAIFLLQRLMLSKGGPNLLIRQDLPLDKLPIDLLCDFFSQPVSGGSINISSDIFAGILYVYTKAIRETDWFPPDGDQLQWKQIFSIGLSAEDSLARTWAILALACCPSGDSASKSKIRELALIDGTQNVRIAAAFAIWQWYDPSMETQESKGKEDVEGLVLLAEYIHQAAEDASYHVRTTAFGLAMEWVSRHQDMVMRQIGRQAAPPEVLERESSDSPVSRILNTLARGSNDPLRHLKETVGDFVIRTFKDSRIRNCPLWHSFYAHLPPEQSTESEADQAQFQKSNILSADQFSPSKQRPLASHILAWRQKQEGYFHEPRLAWADNETQGSPEAGKSQHLSAQVAAYELGSKATSSWTKSVLEIPSEKARVLCFHEVVSIIAFDDAKGYRLYDYGEQRTLAKRVLPSGEKNRSLHFLDPSKTGTDLVELSNKGIIRIMRGFENEGLSEELRIVQGFRLGKYEDAERYITSWSAMHSEFRVAIGSENSLQVWDLGAARMKTVINTGVSTALNCMDYEATRGNLSLLGFEDGTVALYDMRQSPTKRCVSRWTKGHDGGVLACCLTASQEIATTGVDGALNVWDLRVPNQAICSSIGYQHTPTRGLGAATMSSTSVFAQYVIFDFF</sequence>
<dbReference type="Pfam" id="PF14538">
    <property type="entry name" value="Raptor_N"/>
    <property type="match status" value="1"/>
</dbReference>
<dbReference type="SMART" id="SM01302">
    <property type="entry name" value="Raptor_N"/>
    <property type="match status" value="1"/>
</dbReference>
<dbReference type="Proteomes" id="UP000620104">
    <property type="component" value="Unassembled WGS sequence"/>
</dbReference>
<keyword evidence="6" id="KW-1185">Reference proteome</keyword>
<organism evidence="5 6">
    <name type="scientific">Naganishia liquefaciens</name>
    <dbReference type="NCBI Taxonomy" id="104408"/>
    <lineage>
        <taxon>Eukaryota</taxon>
        <taxon>Fungi</taxon>
        <taxon>Dikarya</taxon>
        <taxon>Basidiomycota</taxon>
        <taxon>Agaricomycotina</taxon>
        <taxon>Tremellomycetes</taxon>
        <taxon>Filobasidiales</taxon>
        <taxon>Filobasidiaceae</taxon>
        <taxon>Naganishia</taxon>
    </lineage>
</organism>
<dbReference type="SUPFAM" id="SSF50978">
    <property type="entry name" value="WD40 repeat-like"/>
    <property type="match status" value="1"/>
</dbReference>
<dbReference type="GO" id="GO:0071230">
    <property type="term" value="P:cellular response to amino acid stimulus"/>
    <property type="evidence" value="ECO:0007669"/>
    <property type="project" value="TreeGrafter"/>
</dbReference>
<comment type="caution">
    <text evidence="5">The sequence shown here is derived from an EMBL/GenBank/DDBJ whole genome shotgun (WGS) entry which is preliminary data.</text>
</comment>
<dbReference type="GO" id="GO:0009267">
    <property type="term" value="P:cellular response to starvation"/>
    <property type="evidence" value="ECO:0007669"/>
    <property type="project" value="TreeGrafter"/>
</dbReference>
<keyword evidence="1 3" id="KW-0853">WD repeat</keyword>
<keyword evidence="2" id="KW-0677">Repeat</keyword>
<dbReference type="InterPro" id="IPR001680">
    <property type="entry name" value="WD40_rpt"/>
</dbReference>
<dbReference type="EMBL" id="BLZA01000030">
    <property type="protein sequence ID" value="GHJ88228.1"/>
    <property type="molecule type" value="Genomic_DNA"/>
</dbReference>
<dbReference type="AlphaFoldDB" id="A0A8H3TW77"/>
<evidence type="ECO:0000259" key="4">
    <source>
        <dbReference type="SMART" id="SM01302"/>
    </source>
</evidence>
<evidence type="ECO:0000313" key="5">
    <source>
        <dbReference type="EMBL" id="GHJ88228.1"/>
    </source>
</evidence>
<protein>
    <recommendedName>
        <fullName evidence="4">Raptor N-terminal CASPase-like domain-containing protein</fullName>
    </recommendedName>
</protein>
<dbReference type="InterPro" id="IPR029347">
    <property type="entry name" value="Raptor_N"/>
</dbReference>
<dbReference type="GO" id="GO:0031929">
    <property type="term" value="P:TOR signaling"/>
    <property type="evidence" value="ECO:0007669"/>
    <property type="project" value="InterPro"/>
</dbReference>
<dbReference type="OrthoDB" id="10262360at2759"/>
<dbReference type="PRINTS" id="PR01547">
    <property type="entry name" value="YEAST176DUF"/>
</dbReference>
<gene>
    <name evidence="5" type="ORF">NliqN6_4630</name>
</gene>
<dbReference type="PROSITE" id="PS50082">
    <property type="entry name" value="WD_REPEATS_2"/>
    <property type="match status" value="1"/>
</dbReference>
<proteinExistence type="predicted"/>
<dbReference type="InterPro" id="IPR036322">
    <property type="entry name" value="WD40_repeat_dom_sf"/>
</dbReference>
<evidence type="ECO:0000313" key="6">
    <source>
        <dbReference type="Proteomes" id="UP000620104"/>
    </source>
</evidence>
<evidence type="ECO:0000256" key="2">
    <source>
        <dbReference type="ARBA" id="ARBA00022737"/>
    </source>
</evidence>
<reference evidence="5" key="1">
    <citation type="submission" date="2020-07" db="EMBL/GenBank/DDBJ databases">
        <title>Draft Genome Sequence of a Deep-Sea Yeast, Naganishia (Cryptococcus) liquefaciens strain N6.</title>
        <authorList>
            <person name="Han Y.W."/>
            <person name="Kajitani R."/>
            <person name="Morimoto H."/>
            <person name="Parhat M."/>
            <person name="Tsubouchi H."/>
            <person name="Bakenova O."/>
            <person name="Ogata M."/>
            <person name="Argunhan B."/>
            <person name="Aoki R."/>
            <person name="Kajiwara S."/>
            <person name="Itoh T."/>
            <person name="Iwasaki H."/>
        </authorList>
    </citation>
    <scope>NUCLEOTIDE SEQUENCE</scope>
    <source>
        <strain evidence="5">N6</strain>
    </source>
</reference>
<feature type="repeat" description="WD" evidence="3">
    <location>
        <begin position="1089"/>
        <end position="1122"/>
    </location>
</feature>
<dbReference type="GO" id="GO:0005737">
    <property type="term" value="C:cytoplasm"/>
    <property type="evidence" value="ECO:0007669"/>
    <property type="project" value="TreeGrafter"/>
</dbReference>
<dbReference type="PANTHER" id="PTHR12848:SF16">
    <property type="entry name" value="REGULATORY-ASSOCIATED PROTEIN OF MTOR"/>
    <property type="match status" value="1"/>
</dbReference>